<evidence type="ECO:0000313" key="2">
    <source>
        <dbReference type="EnsemblProtists" id="Phyra85764"/>
    </source>
</evidence>
<dbReference type="Proteomes" id="UP000005238">
    <property type="component" value="Unassembled WGS sequence"/>
</dbReference>
<reference evidence="2" key="2">
    <citation type="submission" date="2015-06" db="UniProtKB">
        <authorList>
            <consortium name="EnsemblProtists"/>
        </authorList>
    </citation>
    <scope>IDENTIFICATION</scope>
    <source>
        <strain evidence="2">Pr102</strain>
    </source>
</reference>
<feature type="compositionally biased region" description="Polar residues" evidence="1">
    <location>
        <begin position="201"/>
        <end position="210"/>
    </location>
</feature>
<reference evidence="3" key="1">
    <citation type="journal article" date="2006" name="Science">
        <title>Phytophthora genome sequences uncover evolutionary origins and mechanisms of pathogenesis.</title>
        <authorList>
            <person name="Tyler B.M."/>
            <person name="Tripathy S."/>
            <person name="Zhang X."/>
            <person name="Dehal P."/>
            <person name="Jiang R.H."/>
            <person name="Aerts A."/>
            <person name="Arredondo F.D."/>
            <person name="Baxter L."/>
            <person name="Bensasson D."/>
            <person name="Beynon J.L."/>
            <person name="Chapman J."/>
            <person name="Damasceno C.M."/>
            <person name="Dorrance A.E."/>
            <person name="Dou D."/>
            <person name="Dickerman A.W."/>
            <person name="Dubchak I.L."/>
            <person name="Garbelotto M."/>
            <person name="Gijzen M."/>
            <person name="Gordon S.G."/>
            <person name="Govers F."/>
            <person name="Grunwald N.J."/>
            <person name="Huang W."/>
            <person name="Ivors K.L."/>
            <person name="Jones R.W."/>
            <person name="Kamoun S."/>
            <person name="Krampis K."/>
            <person name="Lamour K.H."/>
            <person name="Lee M.K."/>
            <person name="McDonald W.H."/>
            <person name="Medina M."/>
            <person name="Meijer H.J."/>
            <person name="Nordberg E.K."/>
            <person name="Maclean D.J."/>
            <person name="Ospina-Giraldo M.D."/>
            <person name="Morris P.F."/>
            <person name="Phuntumart V."/>
            <person name="Putnam N.H."/>
            <person name="Rash S."/>
            <person name="Rose J.K."/>
            <person name="Sakihama Y."/>
            <person name="Salamov A.A."/>
            <person name="Savidor A."/>
            <person name="Scheuring C.F."/>
            <person name="Smith B.M."/>
            <person name="Sobral B.W."/>
            <person name="Terry A."/>
            <person name="Torto-Alalibo T.A."/>
            <person name="Win J."/>
            <person name="Xu Z."/>
            <person name="Zhang H."/>
            <person name="Grigoriev I.V."/>
            <person name="Rokhsar D.S."/>
            <person name="Boore J.L."/>
        </authorList>
    </citation>
    <scope>NUCLEOTIDE SEQUENCE [LARGE SCALE GENOMIC DNA]</scope>
    <source>
        <strain evidence="3">Pr102</strain>
    </source>
</reference>
<dbReference type="eggNOG" id="ENOG502SUK4">
    <property type="taxonomic scope" value="Eukaryota"/>
</dbReference>
<feature type="compositionally biased region" description="Acidic residues" evidence="1">
    <location>
        <begin position="41"/>
        <end position="57"/>
    </location>
</feature>
<feature type="region of interest" description="Disordered" evidence="1">
    <location>
        <begin position="201"/>
        <end position="254"/>
    </location>
</feature>
<evidence type="ECO:0000256" key="1">
    <source>
        <dbReference type="SAM" id="MobiDB-lite"/>
    </source>
</evidence>
<dbReference type="EnsemblProtists" id="Phyra85764">
    <property type="protein sequence ID" value="Phyra85764"/>
    <property type="gene ID" value="Phyra85764"/>
</dbReference>
<dbReference type="AlphaFoldDB" id="H3H573"/>
<dbReference type="EMBL" id="DS566297">
    <property type="status" value="NOT_ANNOTATED_CDS"/>
    <property type="molecule type" value="Genomic_DNA"/>
</dbReference>
<evidence type="ECO:0000313" key="3">
    <source>
        <dbReference type="Proteomes" id="UP000005238"/>
    </source>
</evidence>
<name>H3H573_PHYRM</name>
<dbReference type="InParanoid" id="H3H573"/>
<dbReference type="VEuPathDB" id="FungiDB:KRP23_3972"/>
<keyword evidence="3" id="KW-1185">Reference proteome</keyword>
<dbReference type="HOGENOM" id="CLU_573055_0_0_1"/>
<organism evidence="2 3">
    <name type="scientific">Phytophthora ramorum</name>
    <name type="common">Sudden oak death agent</name>
    <dbReference type="NCBI Taxonomy" id="164328"/>
    <lineage>
        <taxon>Eukaryota</taxon>
        <taxon>Sar</taxon>
        <taxon>Stramenopiles</taxon>
        <taxon>Oomycota</taxon>
        <taxon>Peronosporomycetes</taxon>
        <taxon>Peronosporales</taxon>
        <taxon>Peronosporaceae</taxon>
        <taxon>Phytophthora</taxon>
    </lineage>
</organism>
<accession>H3H573</accession>
<sequence>MGASQKSAAKTAKPTVRGSKRYDQFQRSEAMGQFGELAYPDSDEDNHDEMEVDEDAASSDADAEHQLGANAEHERDDAPYVFTGVKLHPMIAQSEQAEGGTDEEMKETTPKGVSEASAVPTDVNQVPRHLAPVKARLKCNTAGRKKELRQEGKVTARVASGRKVTTNTITRASRLIKSSTSGKAAITNMQRSMDRYMENVKPTTAQQALSNAPEPDMADASQMNDSDIVDSTPDSQDEVVAGTTRTGTAPGDQDSPIQVQHWLCSFKGAEVKVGANGQCAFLALHASMVNVKGPAIKNTQAVVKDATDLKWYIYSLMMKNLRKDVEAKLVDPIAECASLYPDRPTFTTSAAATAARCVHYDNARGRSIAKTVPATFWAGPHELRAMAQYIREPIIVVDVNANNDAHVQRYGYRHHRLEDGTDHESGMVTALTDRAATDYLTACWSLHVLPTFLILRHNERHFSGVHHHEDVFFAVES</sequence>
<proteinExistence type="predicted"/>
<protein>
    <recommendedName>
        <fullName evidence="4">OTU domain-containing protein</fullName>
    </recommendedName>
</protein>
<evidence type="ECO:0008006" key="4">
    <source>
        <dbReference type="Google" id="ProtNLM"/>
    </source>
</evidence>
<feature type="region of interest" description="Disordered" evidence="1">
    <location>
        <begin position="1"/>
        <end position="77"/>
    </location>
</feature>